<dbReference type="SUPFAM" id="SSF52467">
    <property type="entry name" value="DHS-like NAD/FAD-binding domain"/>
    <property type="match status" value="1"/>
</dbReference>
<evidence type="ECO:0000256" key="3">
    <source>
        <dbReference type="PROSITE-ProRule" id="PRU00236"/>
    </source>
</evidence>
<evidence type="ECO:0000313" key="7">
    <source>
        <dbReference type="Proteomes" id="UP001314263"/>
    </source>
</evidence>
<dbReference type="PROSITE" id="PS50305">
    <property type="entry name" value="SIRTUIN"/>
    <property type="match status" value="1"/>
</dbReference>
<feature type="domain" description="Deacetylase sirtuin-type" evidence="5">
    <location>
        <begin position="1"/>
        <end position="137"/>
    </location>
</feature>
<evidence type="ECO:0000256" key="4">
    <source>
        <dbReference type="SAM" id="MobiDB-lite"/>
    </source>
</evidence>
<reference evidence="6 7" key="1">
    <citation type="submission" date="2023-10" db="EMBL/GenBank/DDBJ databases">
        <authorList>
            <person name="Maclean D."/>
            <person name="Macfadyen A."/>
        </authorList>
    </citation>
    <scope>NUCLEOTIDE SEQUENCE [LARGE SCALE GENOMIC DNA]</scope>
</reference>
<name>A0AAV1HXF8_9CHLO</name>
<dbReference type="GO" id="GO:0070403">
    <property type="term" value="F:NAD+ binding"/>
    <property type="evidence" value="ECO:0007669"/>
    <property type="project" value="InterPro"/>
</dbReference>
<dbReference type="GO" id="GO:0005634">
    <property type="term" value="C:nucleus"/>
    <property type="evidence" value="ECO:0007669"/>
    <property type="project" value="TreeGrafter"/>
</dbReference>
<dbReference type="GO" id="GO:0017136">
    <property type="term" value="F:histone deacetylase activity, NAD-dependent"/>
    <property type="evidence" value="ECO:0007669"/>
    <property type="project" value="TreeGrafter"/>
</dbReference>
<organism evidence="6 7">
    <name type="scientific">Coccomyxa viridis</name>
    <dbReference type="NCBI Taxonomy" id="1274662"/>
    <lineage>
        <taxon>Eukaryota</taxon>
        <taxon>Viridiplantae</taxon>
        <taxon>Chlorophyta</taxon>
        <taxon>core chlorophytes</taxon>
        <taxon>Trebouxiophyceae</taxon>
        <taxon>Trebouxiophyceae incertae sedis</taxon>
        <taxon>Coccomyxaceae</taxon>
        <taxon>Coccomyxa</taxon>
    </lineage>
</organism>
<dbReference type="Pfam" id="PF02146">
    <property type="entry name" value="SIR2"/>
    <property type="match status" value="1"/>
</dbReference>
<keyword evidence="1" id="KW-0808">Transferase</keyword>
<accession>A0AAV1HXF8</accession>
<proteinExistence type="predicted"/>
<dbReference type="InterPro" id="IPR026590">
    <property type="entry name" value="Ssirtuin_cat_dom"/>
</dbReference>
<dbReference type="PANTHER" id="PTHR11085:SF10">
    <property type="entry name" value="NAD-DEPENDENT PROTEIN DEACYLASE SIRTUIN-5, MITOCHONDRIAL-RELATED"/>
    <property type="match status" value="1"/>
</dbReference>
<dbReference type="InterPro" id="IPR050134">
    <property type="entry name" value="NAD-dep_sirtuin_deacylases"/>
</dbReference>
<keyword evidence="7" id="KW-1185">Reference proteome</keyword>
<dbReference type="EMBL" id="CAUYUE010000004">
    <property type="protein sequence ID" value="CAK0763123.1"/>
    <property type="molecule type" value="Genomic_DNA"/>
</dbReference>
<dbReference type="Gene3D" id="3.40.50.1220">
    <property type="entry name" value="TPP-binding domain"/>
    <property type="match status" value="1"/>
</dbReference>
<feature type="region of interest" description="Disordered" evidence="4">
    <location>
        <begin position="1"/>
        <end position="42"/>
    </location>
</feature>
<comment type="caution">
    <text evidence="3">Lacks conserved residue(s) required for the propagation of feature annotation.</text>
</comment>
<dbReference type="AlphaFoldDB" id="A0AAV1HXF8"/>
<comment type="caution">
    <text evidence="6">The sequence shown here is derived from an EMBL/GenBank/DDBJ whole genome shotgun (WGS) entry which is preliminary data.</text>
</comment>
<evidence type="ECO:0000313" key="6">
    <source>
        <dbReference type="EMBL" id="CAK0763123.1"/>
    </source>
</evidence>
<gene>
    <name evidence="6" type="ORF">CVIRNUC_003026</name>
</gene>
<keyword evidence="2" id="KW-0520">NAD</keyword>
<evidence type="ECO:0000259" key="5">
    <source>
        <dbReference type="PROSITE" id="PS50305"/>
    </source>
</evidence>
<dbReference type="InterPro" id="IPR029035">
    <property type="entry name" value="DHS-like_NAD/FAD-binding_dom"/>
</dbReference>
<dbReference type="InterPro" id="IPR003000">
    <property type="entry name" value="Sirtuin"/>
</dbReference>
<sequence length="137" mass="14334">MKASRPSENRKQPLVPALAGKGAPDPETMSADISVDKLPHDEQGNLLRPGVVWFGENLDPEVLNNAQRAVEDADLFITVGTSSCVYPAAGFVAQASARGVPCAEVNLEPSGATSLVDFAFQGRAGEILPSLFGVSVN</sequence>
<evidence type="ECO:0000256" key="2">
    <source>
        <dbReference type="ARBA" id="ARBA00023027"/>
    </source>
</evidence>
<evidence type="ECO:0000256" key="1">
    <source>
        <dbReference type="ARBA" id="ARBA00022679"/>
    </source>
</evidence>
<protein>
    <recommendedName>
        <fullName evidence="5">Deacetylase sirtuin-type domain-containing protein</fullName>
    </recommendedName>
</protein>
<dbReference type="Proteomes" id="UP001314263">
    <property type="component" value="Unassembled WGS sequence"/>
</dbReference>
<dbReference type="PANTHER" id="PTHR11085">
    <property type="entry name" value="NAD-DEPENDENT PROTEIN DEACYLASE SIRTUIN-5, MITOCHONDRIAL-RELATED"/>
    <property type="match status" value="1"/>
</dbReference>
<feature type="compositionally biased region" description="Basic and acidic residues" evidence="4">
    <location>
        <begin position="1"/>
        <end position="11"/>
    </location>
</feature>